<evidence type="ECO:0000259" key="2">
    <source>
        <dbReference type="Pfam" id="PF01261"/>
    </source>
</evidence>
<dbReference type="PANTHER" id="PTHR12110:SF41">
    <property type="entry name" value="INOSOSE DEHYDRATASE"/>
    <property type="match status" value="1"/>
</dbReference>
<keyword evidence="3" id="KW-0413">Isomerase</keyword>
<evidence type="ECO:0000313" key="3">
    <source>
        <dbReference type="EMBL" id="QOY85436.1"/>
    </source>
</evidence>
<dbReference type="PANTHER" id="PTHR12110">
    <property type="entry name" value="HYDROXYPYRUVATE ISOMERASE"/>
    <property type="match status" value="1"/>
</dbReference>
<dbReference type="InterPro" id="IPR013022">
    <property type="entry name" value="Xyl_isomerase-like_TIM-brl"/>
</dbReference>
<feature type="domain" description="Xylose isomerase-like TIM barrel" evidence="2">
    <location>
        <begin position="195"/>
        <end position="328"/>
    </location>
</feature>
<evidence type="ECO:0000313" key="4">
    <source>
        <dbReference type="Proteomes" id="UP000593892"/>
    </source>
</evidence>
<reference evidence="3 4" key="1">
    <citation type="submission" date="2020-10" db="EMBL/GenBank/DDBJ databases">
        <title>Complete genome sequence of Paludibaculum fermentans P105T, a facultatively anaerobic acidobacterium capable of dissimilatory Fe(III) reduction.</title>
        <authorList>
            <person name="Dedysh S.N."/>
            <person name="Beletsky A.V."/>
            <person name="Kulichevskaya I.S."/>
            <person name="Mardanov A.V."/>
            <person name="Ravin N.V."/>
        </authorList>
    </citation>
    <scope>NUCLEOTIDE SEQUENCE [LARGE SCALE GENOMIC DNA]</scope>
    <source>
        <strain evidence="3 4">P105</strain>
    </source>
</reference>
<feature type="compositionally biased region" description="Low complexity" evidence="1">
    <location>
        <begin position="98"/>
        <end position="107"/>
    </location>
</feature>
<dbReference type="Gene3D" id="3.20.20.150">
    <property type="entry name" value="Divalent-metal-dependent TIM barrel enzymes"/>
    <property type="match status" value="1"/>
</dbReference>
<dbReference type="EMBL" id="CP063849">
    <property type="protein sequence ID" value="QOY85436.1"/>
    <property type="molecule type" value="Genomic_DNA"/>
</dbReference>
<proteinExistence type="predicted"/>
<feature type="region of interest" description="Disordered" evidence="1">
    <location>
        <begin position="84"/>
        <end position="114"/>
    </location>
</feature>
<organism evidence="3 4">
    <name type="scientific">Paludibaculum fermentans</name>
    <dbReference type="NCBI Taxonomy" id="1473598"/>
    <lineage>
        <taxon>Bacteria</taxon>
        <taxon>Pseudomonadati</taxon>
        <taxon>Acidobacteriota</taxon>
        <taxon>Terriglobia</taxon>
        <taxon>Bryobacterales</taxon>
        <taxon>Bryobacteraceae</taxon>
        <taxon>Paludibaculum</taxon>
    </lineage>
</organism>
<protein>
    <submittedName>
        <fullName evidence="3">Sugar phosphate isomerase/epimerase</fullName>
    </submittedName>
</protein>
<evidence type="ECO:0000256" key="1">
    <source>
        <dbReference type="SAM" id="MobiDB-lite"/>
    </source>
</evidence>
<dbReference type="InterPro" id="IPR036237">
    <property type="entry name" value="Xyl_isomerase-like_sf"/>
</dbReference>
<dbReference type="AlphaFoldDB" id="A0A7S7NKQ7"/>
<name>A0A7S7NKQ7_PALFE</name>
<dbReference type="SUPFAM" id="SSF51658">
    <property type="entry name" value="Xylose isomerase-like"/>
    <property type="match status" value="1"/>
</dbReference>
<dbReference type="InterPro" id="IPR050312">
    <property type="entry name" value="IolE/XylAMocC-like"/>
</dbReference>
<accession>A0A7S7NKQ7</accession>
<feature type="compositionally biased region" description="Pro residues" evidence="1">
    <location>
        <begin position="84"/>
        <end position="97"/>
    </location>
</feature>
<dbReference type="Pfam" id="PF01261">
    <property type="entry name" value="AP_endonuc_2"/>
    <property type="match status" value="1"/>
</dbReference>
<dbReference type="GO" id="GO:0016853">
    <property type="term" value="F:isomerase activity"/>
    <property type="evidence" value="ECO:0007669"/>
    <property type="project" value="UniProtKB-KW"/>
</dbReference>
<keyword evidence="4" id="KW-1185">Reference proteome</keyword>
<dbReference type="KEGG" id="pfer:IRI77_21695"/>
<sequence>MQFTRRDMARFALASAPLATALAAKKINSKFGGVQIGAITYSFNRIASPDAEAIIKAYVEIGLGEAELMSNHCEALAGAPPMPNFFRPAPPRPPAGSPPAAAATKGPGPRPQLTPEQIAERKAAQEKLVAWRGTTTPATWKAVAKKFNDAGIDLALLCYNMQDSMKDDDIEFGFQMAKALGVKGITTSTTLTMAKRIAPFADKHKLLVGYHGHDATNDPNQTATLESYQTLMAYGKYNGVNLDIGHFTAAGYDAVAFIKEHHAKITNLHIKDRKKAHGPNVAVWGTGDTPMKEVLQLLKAEKYPIPANLELEYPIPEGSDIIAEAKKCLAYVKSCLA</sequence>
<dbReference type="Proteomes" id="UP000593892">
    <property type="component" value="Chromosome"/>
</dbReference>
<gene>
    <name evidence="3" type="ORF">IRI77_21695</name>
</gene>